<dbReference type="Proteomes" id="UP000249557">
    <property type="component" value="Unassembled WGS sequence"/>
</dbReference>
<dbReference type="InterPro" id="IPR003594">
    <property type="entry name" value="HATPase_dom"/>
</dbReference>
<gene>
    <name evidence="9" type="ORF">DI626_11860</name>
</gene>
<evidence type="ECO:0000256" key="6">
    <source>
        <dbReference type="ARBA" id="ARBA00022777"/>
    </source>
</evidence>
<keyword evidence="5" id="KW-0547">Nucleotide-binding</keyword>
<dbReference type="GO" id="GO:0005524">
    <property type="term" value="F:ATP binding"/>
    <property type="evidence" value="ECO:0007669"/>
    <property type="project" value="UniProtKB-KW"/>
</dbReference>
<dbReference type="InterPro" id="IPR036890">
    <property type="entry name" value="HATPase_C_sf"/>
</dbReference>
<dbReference type="PANTHER" id="PTHR41523:SF8">
    <property type="entry name" value="ETHYLENE RESPONSE SENSOR PROTEIN"/>
    <property type="match status" value="1"/>
</dbReference>
<keyword evidence="6" id="KW-0418">Kinase</keyword>
<dbReference type="EMBL" id="QFNK01000380">
    <property type="protein sequence ID" value="PZO78691.1"/>
    <property type="molecule type" value="Genomic_DNA"/>
</dbReference>
<dbReference type="InterPro" id="IPR011495">
    <property type="entry name" value="Sig_transdc_His_kin_sub2_dim/P"/>
</dbReference>
<name>A0A2W5B6Y8_9BACT</name>
<dbReference type="EC" id="2.7.13.3" evidence="2"/>
<protein>
    <recommendedName>
        <fullName evidence="2">histidine kinase</fullName>
        <ecNumber evidence="2">2.7.13.3</ecNumber>
    </recommendedName>
</protein>
<dbReference type="Gene3D" id="3.30.565.10">
    <property type="entry name" value="Histidine kinase-like ATPase, C-terminal domain"/>
    <property type="match status" value="1"/>
</dbReference>
<keyword evidence="7" id="KW-0067">ATP-binding</keyword>
<dbReference type="AlphaFoldDB" id="A0A2W5B6Y8"/>
<sequence>EKVYSEQLLDRQKTLFEELQHRVANNLGFVSGLLAIQASRLSENSEEAAALHDARVRLETMSRVHRRLYDPMNTNMCLKTYFEELCADIAMAAGRENVEFRVEIAPVNLEIEKLMNLSLIVVEVVTNSLKHAFPDGRGGVIEIFLTKAANANACLLVIRDNGVGFPEGFDPAASKRLGFRILGGFMRALQGEMTHANDGGSVVRVSFPS</sequence>
<dbReference type="SMART" id="SM00387">
    <property type="entry name" value="HATPase_c"/>
    <property type="match status" value="1"/>
</dbReference>
<evidence type="ECO:0000256" key="1">
    <source>
        <dbReference type="ARBA" id="ARBA00000085"/>
    </source>
</evidence>
<evidence type="ECO:0000256" key="4">
    <source>
        <dbReference type="ARBA" id="ARBA00022679"/>
    </source>
</evidence>
<evidence type="ECO:0000313" key="9">
    <source>
        <dbReference type="EMBL" id="PZO78691.1"/>
    </source>
</evidence>
<keyword evidence="4" id="KW-0808">Transferase</keyword>
<feature type="non-terminal residue" evidence="9">
    <location>
        <position position="1"/>
    </location>
</feature>
<evidence type="ECO:0000259" key="8">
    <source>
        <dbReference type="SMART" id="SM00387"/>
    </source>
</evidence>
<dbReference type="Pfam" id="PF07568">
    <property type="entry name" value="HisKA_2"/>
    <property type="match status" value="1"/>
</dbReference>
<reference evidence="9 10" key="1">
    <citation type="submission" date="2017-08" db="EMBL/GenBank/DDBJ databases">
        <title>Infants hospitalized years apart are colonized by the same room-sourced microbial strains.</title>
        <authorList>
            <person name="Brooks B."/>
            <person name="Olm M.R."/>
            <person name="Firek B.A."/>
            <person name="Baker R."/>
            <person name="Thomas B.C."/>
            <person name="Morowitz M.J."/>
            <person name="Banfield J.F."/>
        </authorList>
    </citation>
    <scope>NUCLEOTIDE SEQUENCE [LARGE SCALE GENOMIC DNA]</scope>
    <source>
        <strain evidence="9">S2_018_000_R2_104</strain>
    </source>
</reference>
<dbReference type="PANTHER" id="PTHR41523">
    <property type="entry name" value="TWO-COMPONENT SYSTEM SENSOR PROTEIN"/>
    <property type="match status" value="1"/>
</dbReference>
<dbReference type="GO" id="GO:0004673">
    <property type="term" value="F:protein histidine kinase activity"/>
    <property type="evidence" value="ECO:0007669"/>
    <property type="project" value="UniProtKB-EC"/>
</dbReference>
<evidence type="ECO:0000256" key="3">
    <source>
        <dbReference type="ARBA" id="ARBA00022553"/>
    </source>
</evidence>
<evidence type="ECO:0000256" key="5">
    <source>
        <dbReference type="ARBA" id="ARBA00022741"/>
    </source>
</evidence>
<evidence type="ECO:0000256" key="7">
    <source>
        <dbReference type="ARBA" id="ARBA00022840"/>
    </source>
</evidence>
<evidence type="ECO:0000313" key="10">
    <source>
        <dbReference type="Proteomes" id="UP000249557"/>
    </source>
</evidence>
<comment type="caution">
    <text evidence="9">The sequence shown here is derived from an EMBL/GenBank/DDBJ whole genome shotgun (WGS) entry which is preliminary data.</text>
</comment>
<organism evidence="9 10">
    <name type="scientific">Micavibrio aeruginosavorus</name>
    <dbReference type="NCBI Taxonomy" id="349221"/>
    <lineage>
        <taxon>Bacteria</taxon>
        <taxon>Pseudomonadati</taxon>
        <taxon>Bdellovibrionota</taxon>
        <taxon>Bdellovibrionia</taxon>
        <taxon>Bdellovibrionales</taxon>
        <taxon>Pseudobdellovibrionaceae</taxon>
        <taxon>Micavibrio</taxon>
    </lineage>
</organism>
<keyword evidence="3" id="KW-0597">Phosphoprotein</keyword>
<comment type="catalytic activity">
    <reaction evidence="1">
        <text>ATP + protein L-histidine = ADP + protein N-phospho-L-histidine.</text>
        <dbReference type="EC" id="2.7.13.3"/>
    </reaction>
</comment>
<dbReference type="Pfam" id="PF02518">
    <property type="entry name" value="HATPase_c"/>
    <property type="match status" value="1"/>
</dbReference>
<proteinExistence type="predicted"/>
<evidence type="ECO:0000256" key="2">
    <source>
        <dbReference type="ARBA" id="ARBA00012438"/>
    </source>
</evidence>
<feature type="domain" description="Histidine kinase/HSP90-like ATPase" evidence="8">
    <location>
        <begin position="112"/>
        <end position="209"/>
    </location>
</feature>
<dbReference type="SUPFAM" id="SSF55874">
    <property type="entry name" value="ATPase domain of HSP90 chaperone/DNA topoisomerase II/histidine kinase"/>
    <property type="match status" value="1"/>
</dbReference>
<accession>A0A2W5B6Y8</accession>